<evidence type="ECO:0000313" key="1">
    <source>
        <dbReference type="EMBL" id="KAH0877205.1"/>
    </source>
</evidence>
<accession>A0ABQ7ZAG0</accession>
<gene>
    <name evidence="1" type="ORF">HID58_064599</name>
</gene>
<dbReference type="EMBL" id="JAGKQM010000015">
    <property type="protein sequence ID" value="KAH0877205.1"/>
    <property type="molecule type" value="Genomic_DNA"/>
</dbReference>
<comment type="caution">
    <text evidence="1">The sequence shown here is derived from an EMBL/GenBank/DDBJ whole genome shotgun (WGS) entry which is preliminary data.</text>
</comment>
<reference evidence="1 2" key="1">
    <citation type="submission" date="2021-05" db="EMBL/GenBank/DDBJ databases">
        <title>Genome Assembly of Synthetic Allotetraploid Brassica napus Reveals Homoeologous Exchanges between Subgenomes.</title>
        <authorList>
            <person name="Davis J.T."/>
        </authorList>
    </citation>
    <scope>NUCLEOTIDE SEQUENCE [LARGE SCALE GENOMIC DNA]</scope>
    <source>
        <strain evidence="2">cv. Da-Ae</strain>
        <tissue evidence="1">Seedling</tissue>
    </source>
</reference>
<sequence>MMQPNSISLILVEYMNREEETHLGDKFYDRMVEKGINLSYSHMGCLCARNSRSKEMLKGAEKLMSILQKVGHVNTSLALIVEERMAKDNVEMDEETKELIRLTSLMPAR</sequence>
<dbReference type="Proteomes" id="UP000824890">
    <property type="component" value="Unassembled WGS sequence"/>
</dbReference>
<evidence type="ECO:0008006" key="3">
    <source>
        <dbReference type="Google" id="ProtNLM"/>
    </source>
</evidence>
<name>A0ABQ7ZAG0_BRANA</name>
<proteinExistence type="predicted"/>
<organism evidence="1 2">
    <name type="scientific">Brassica napus</name>
    <name type="common">Rape</name>
    <dbReference type="NCBI Taxonomy" id="3708"/>
    <lineage>
        <taxon>Eukaryota</taxon>
        <taxon>Viridiplantae</taxon>
        <taxon>Streptophyta</taxon>
        <taxon>Embryophyta</taxon>
        <taxon>Tracheophyta</taxon>
        <taxon>Spermatophyta</taxon>
        <taxon>Magnoliopsida</taxon>
        <taxon>eudicotyledons</taxon>
        <taxon>Gunneridae</taxon>
        <taxon>Pentapetalae</taxon>
        <taxon>rosids</taxon>
        <taxon>malvids</taxon>
        <taxon>Brassicales</taxon>
        <taxon>Brassicaceae</taxon>
        <taxon>Brassiceae</taxon>
        <taxon>Brassica</taxon>
    </lineage>
</organism>
<evidence type="ECO:0000313" key="2">
    <source>
        <dbReference type="Proteomes" id="UP000824890"/>
    </source>
</evidence>
<protein>
    <recommendedName>
        <fullName evidence="3">Pentatricopeptide repeat-containing protein</fullName>
    </recommendedName>
</protein>
<keyword evidence="2" id="KW-1185">Reference proteome</keyword>